<dbReference type="Proteomes" id="UP000314294">
    <property type="component" value="Unassembled WGS sequence"/>
</dbReference>
<evidence type="ECO:0000313" key="3">
    <source>
        <dbReference type="Proteomes" id="UP000314294"/>
    </source>
</evidence>
<feature type="region of interest" description="Disordered" evidence="1">
    <location>
        <begin position="1"/>
        <end position="61"/>
    </location>
</feature>
<organism evidence="2 3">
    <name type="scientific">Liparis tanakae</name>
    <name type="common">Tanaka's snailfish</name>
    <dbReference type="NCBI Taxonomy" id="230148"/>
    <lineage>
        <taxon>Eukaryota</taxon>
        <taxon>Metazoa</taxon>
        <taxon>Chordata</taxon>
        <taxon>Craniata</taxon>
        <taxon>Vertebrata</taxon>
        <taxon>Euteleostomi</taxon>
        <taxon>Actinopterygii</taxon>
        <taxon>Neopterygii</taxon>
        <taxon>Teleostei</taxon>
        <taxon>Neoteleostei</taxon>
        <taxon>Acanthomorphata</taxon>
        <taxon>Eupercaria</taxon>
        <taxon>Perciformes</taxon>
        <taxon>Cottioidei</taxon>
        <taxon>Cottales</taxon>
        <taxon>Liparidae</taxon>
        <taxon>Liparis</taxon>
    </lineage>
</organism>
<protein>
    <submittedName>
        <fullName evidence="2">Uncharacterized protein</fullName>
    </submittedName>
</protein>
<accession>A0A4Z2G0V2</accession>
<gene>
    <name evidence="2" type="ORF">EYF80_042907</name>
</gene>
<comment type="caution">
    <text evidence="2">The sequence shown here is derived from an EMBL/GenBank/DDBJ whole genome shotgun (WGS) entry which is preliminary data.</text>
</comment>
<evidence type="ECO:0000313" key="2">
    <source>
        <dbReference type="EMBL" id="TNN46891.1"/>
    </source>
</evidence>
<proteinExistence type="predicted"/>
<dbReference type="AlphaFoldDB" id="A0A4Z2G0V2"/>
<feature type="compositionally biased region" description="Low complexity" evidence="1">
    <location>
        <begin position="42"/>
        <end position="61"/>
    </location>
</feature>
<keyword evidence="3" id="KW-1185">Reference proteome</keyword>
<dbReference type="EMBL" id="SRLO01000769">
    <property type="protein sequence ID" value="TNN46891.1"/>
    <property type="molecule type" value="Genomic_DNA"/>
</dbReference>
<name>A0A4Z2G0V2_9TELE</name>
<reference evidence="2 3" key="1">
    <citation type="submission" date="2019-03" db="EMBL/GenBank/DDBJ databases">
        <title>First draft genome of Liparis tanakae, snailfish: a comprehensive survey of snailfish specific genes.</title>
        <authorList>
            <person name="Kim W."/>
            <person name="Song I."/>
            <person name="Jeong J.-H."/>
            <person name="Kim D."/>
            <person name="Kim S."/>
            <person name="Ryu S."/>
            <person name="Song J.Y."/>
            <person name="Lee S.K."/>
        </authorList>
    </citation>
    <scope>NUCLEOTIDE SEQUENCE [LARGE SCALE GENOMIC DNA]</scope>
    <source>
        <tissue evidence="2">Muscle</tissue>
    </source>
</reference>
<evidence type="ECO:0000256" key="1">
    <source>
        <dbReference type="SAM" id="MobiDB-lite"/>
    </source>
</evidence>
<sequence length="61" mass="6800">MARFSTRRNNGGLCTARASEETPAHETPPPANPSNRQMPAVSHRTPSTRSSRPFYPSRYGR</sequence>